<reference evidence="2 3" key="1">
    <citation type="submission" date="2019-06" db="EMBL/GenBank/DDBJ databases">
        <title>Sequencing the genomes of 1000 actinobacteria strains.</title>
        <authorList>
            <person name="Klenk H.-P."/>
        </authorList>
    </citation>
    <scope>NUCLEOTIDE SEQUENCE [LARGE SCALE GENOMIC DNA]</scope>
    <source>
        <strain evidence="2 3">DSM 8251</strain>
    </source>
</reference>
<dbReference type="RefSeq" id="WP_142094575.1">
    <property type="nucleotide sequence ID" value="NZ_BAAAMD010000003.1"/>
</dbReference>
<keyword evidence="1" id="KW-0812">Transmembrane</keyword>
<evidence type="ECO:0000256" key="1">
    <source>
        <dbReference type="SAM" id="Phobius"/>
    </source>
</evidence>
<dbReference type="AlphaFoldDB" id="A0A542Z7I5"/>
<comment type="caution">
    <text evidence="2">The sequence shown here is derived from an EMBL/GenBank/DDBJ whole genome shotgun (WGS) entry which is preliminary data.</text>
</comment>
<keyword evidence="3" id="KW-1185">Reference proteome</keyword>
<evidence type="ECO:0000313" key="3">
    <source>
        <dbReference type="Proteomes" id="UP000316196"/>
    </source>
</evidence>
<evidence type="ECO:0000313" key="2">
    <source>
        <dbReference type="EMBL" id="TQL56264.1"/>
    </source>
</evidence>
<gene>
    <name evidence="2" type="ORF">FB460_2567</name>
</gene>
<keyword evidence="1" id="KW-1133">Transmembrane helix</keyword>
<sequence>MTTPHLDARIKERKARRKRVAIGTAIIVAIVIVTIAVVLNLAGRWGVPGFSFRNEYGSTCTNDLTGYVCDPITQENVTAVAGTDLPPEAELLGGHYTESGKWSMSARFRLPKSVAKDTVKQLKEDFGGCVEHAPSTLKTEPGLSRFCVMTDENAPEKQSPDKAWTVTTARAESGDTIIQLDVSER</sequence>
<dbReference type="OrthoDB" id="3729328at2"/>
<protein>
    <submittedName>
        <fullName evidence="2">Uncharacterized protein</fullName>
    </submittedName>
</protein>
<dbReference type="EMBL" id="VFOR01000005">
    <property type="protein sequence ID" value="TQL56264.1"/>
    <property type="molecule type" value="Genomic_DNA"/>
</dbReference>
<keyword evidence="1" id="KW-0472">Membrane</keyword>
<dbReference type="Proteomes" id="UP000316196">
    <property type="component" value="Unassembled WGS sequence"/>
</dbReference>
<proteinExistence type="predicted"/>
<accession>A0A542Z7I5</accession>
<name>A0A542Z7I5_9ACTN</name>
<feature type="transmembrane region" description="Helical" evidence="1">
    <location>
        <begin position="20"/>
        <end position="43"/>
    </location>
</feature>
<organism evidence="2 3">
    <name type="scientific">Propioniferax innocua</name>
    <dbReference type="NCBI Taxonomy" id="1753"/>
    <lineage>
        <taxon>Bacteria</taxon>
        <taxon>Bacillati</taxon>
        <taxon>Actinomycetota</taxon>
        <taxon>Actinomycetes</taxon>
        <taxon>Propionibacteriales</taxon>
        <taxon>Propionibacteriaceae</taxon>
        <taxon>Propioniferax</taxon>
    </lineage>
</organism>